<comment type="caution">
    <text evidence="1">The sequence shown here is derived from an EMBL/GenBank/DDBJ whole genome shotgun (WGS) entry which is preliminary data.</text>
</comment>
<dbReference type="Pfam" id="PF14022">
    <property type="entry name" value="DUF4238"/>
    <property type="match status" value="1"/>
</dbReference>
<reference evidence="1 2" key="1">
    <citation type="submission" date="2019-03" db="EMBL/GenBank/DDBJ databases">
        <title>Genomic Encyclopedia of Type Strains, Phase IV (KMG-IV): sequencing the most valuable type-strain genomes for metagenomic binning, comparative biology and taxonomic classification.</title>
        <authorList>
            <person name="Goeker M."/>
        </authorList>
    </citation>
    <scope>NUCLEOTIDE SEQUENCE [LARGE SCALE GENOMIC DNA]</scope>
    <source>
        <strain evidence="1 2">DSM 21667</strain>
    </source>
</reference>
<gene>
    <name evidence="1" type="ORF">DFR29_11574</name>
</gene>
<dbReference type="EMBL" id="SNZH01000015">
    <property type="protein sequence ID" value="TDR39686.1"/>
    <property type="molecule type" value="Genomic_DNA"/>
</dbReference>
<dbReference type="InterPro" id="IPR025332">
    <property type="entry name" value="DUF4238"/>
</dbReference>
<dbReference type="OrthoDB" id="6058994at2"/>
<evidence type="ECO:0000313" key="1">
    <source>
        <dbReference type="EMBL" id="TDR39686.1"/>
    </source>
</evidence>
<sequence>MAVEVYAASVASDETSRAGPMLDWTVFGPALRAPTGMPAAFRMPSRRPRLRDGVREPQTAYAAARGIRLGIGNTCRPQKRRKAANRCEERGPLTAKVVNEPRRHHYVPQWYLQRFADSRGFLHVYDTHTKTWRMQRPNKIMRINDYYRQSWAPEGTDPVQLERFLGAELEPQGQQAIDKALLGTGSLDADESAALLTYLEFQWMRVPRQAQRVKARLRAFVLEQAPPDIREAVVSGRIGIHIEDFVRFDFFRDAMSSLSPYFMAMDWEVVESDGEMPFITTDSPVHFYNPEIPPPADAGVALAGTDVLFPLTPNRLLMMRHPAYDNGELEALDPITDLPEDVYIRVSRGRRMNREQVVRINYVMLKLSHRTAVANDRKSIAACLEFAATGRSPKEPAD</sequence>
<proteinExistence type="predicted"/>
<dbReference type="AlphaFoldDB" id="A0A4R6YPH6"/>
<keyword evidence="2" id="KW-1185">Reference proteome</keyword>
<name>A0A4R6YPH6_9GAMM</name>
<evidence type="ECO:0000313" key="2">
    <source>
        <dbReference type="Proteomes" id="UP000295293"/>
    </source>
</evidence>
<dbReference type="Proteomes" id="UP000295293">
    <property type="component" value="Unassembled WGS sequence"/>
</dbReference>
<organism evidence="1 2">
    <name type="scientific">Tahibacter aquaticus</name>
    <dbReference type="NCBI Taxonomy" id="520092"/>
    <lineage>
        <taxon>Bacteria</taxon>
        <taxon>Pseudomonadati</taxon>
        <taxon>Pseudomonadota</taxon>
        <taxon>Gammaproteobacteria</taxon>
        <taxon>Lysobacterales</taxon>
        <taxon>Rhodanobacteraceae</taxon>
        <taxon>Tahibacter</taxon>
    </lineage>
</organism>
<protein>
    <submittedName>
        <fullName evidence="1">Uncharacterized protein DUF4238</fullName>
    </submittedName>
</protein>
<accession>A0A4R6YPH6</accession>